<evidence type="ECO:0000256" key="2">
    <source>
        <dbReference type="ARBA" id="ARBA00022741"/>
    </source>
</evidence>
<dbReference type="GO" id="GO:0006355">
    <property type="term" value="P:regulation of DNA-templated transcription"/>
    <property type="evidence" value="ECO:0007669"/>
    <property type="project" value="InterPro"/>
</dbReference>
<reference evidence="10 11" key="1">
    <citation type="submission" date="2017-02" db="EMBL/GenBank/DDBJ databases">
        <title>Whole genome sequencing of Rhodanobacter lindaniclasticus DSM 17932.</title>
        <authorList>
            <person name="Kumar S."/>
            <person name="Patil P."/>
            <person name="Patil P.B."/>
        </authorList>
    </citation>
    <scope>NUCLEOTIDE SEQUENCE [LARGE SCALE GENOMIC DNA]</scope>
    <source>
        <strain evidence="10 11">DSM 17932</strain>
    </source>
</reference>
<dbReference type="InterPro" id="IPR011009">
    <property type="entry name" value="Kinase-like_dom_sf"/>
</dbReference>
<dbReference type="PROSITE" id="PS50011">
    <property type="entry name" value="PROTEIN_KINASE_DOM"/>
    <property type="match status" value="1"/>
</dbReference>
<dbReference type="AlphaFoldDB" id="A0A4S3KF83"/>
<feature type="domain" description="OmpR/PhoB-type" evidence="9">
    <location>
        <begin position="10"/>
        <end position="108"/>
    </location>
</feature>
<evidence type="ECO:0000256" key="3">
    <source>
        <dbReference type="ARBA" id="ARBA00022777"/>
    </source>
</evidence>
<dbReference type="SMART" id="SM00220">
    <property type="entry name" value="S_TKc"/>
    <property type="match status" value="1"/>
</dbReference>
<dbReference type="PROSITE" id="PS51755">
    <property type="entry name" value="OMPR_PHOB"/>
    <property type="match status" value="1"/>
</dbReference>
<dbReference type="Pfam" id="PF00486">
    <property type="entry name" value="Trans_reg_C"/>
    <property type="match status" value="1"/>
</dbReference>
<dbReference type="GO" id="GO:0004674">
    <property type="term" value="F:protein serine/threonine kinase activity"/>
    <property type="evidence" value="ECO:0007669"/>
    <property type="project" value="UniProtKB-KW"/>
</dbReference>
<dbReference type="SUPFAM" id="SSF56112">
    <property type="entry name" value="Protein kinase-like (PK-like)"/>
    <property type="match status" value="1"/>
</dbReference>
<keyword evidence="2" id="KW-0547">Nucleotide-binding</keyword>
<proteinExistence type="predicted"/>
<keyword evidence="11" id="KW-1185">Reference proteome</keyword>
<evidence type="ECO:0000259" key="9">
    <source>
        <dbReference type="PROSITE" id="PS51755"/>
    </source>
</evidence>
<sequence>MQPVEQGDEQPLYRYAFGNVEFDEARGELRVDGQSVELEQRPLQVLACLLRRADEVVPREELFATVWGARPTVDNVLANAVAKLRKAFGADGHGRIVNLPRVGYRLRGPVERTVSGRRLHSLLALAAGQSVPGREHFRLREQLGPARGNEVWLARHDKTGELRVYKFSADGERLAALKREATIHRLLRESLGGRDDFVRVIDWNFATAPFYLECEYGGDDLARWAAGSPGLAGLDLSQRLHLFLQIADAIAAAHGVGVLHKDIKPANVLMRPAGDGWQPRLADFGASRLLQPERLQELGITALGLTLTQAAGDSNATPLYLAPELLAGQPPTVQSDVYALGLMLYQLVVGDLRRPLAPGWEADVDDELLCEDIAAATDGAPARRLRSVAELCARLRRREARQVERSRLREAEARAHRAEQRLQRSRARRPWIVAAALLLLVGLATSLWQFQRARVARDEAQRQAALATATNQFLNEDLLGAGIGGDSPAWYEKNPRLGDILDAAATRVDQRFGKAPLLAADLHQTLGRAYRSTGDYRKALDQLLAAAGLLRHKLGRADERSLLAEYELVVMQAHMSQFKQATTRLDEADAAAGVRRQAVSEVSLRSHLARGDLAYQQLQVQVALDNYRAALTMQKILHPDDALMSAHLLLGIAGCQLRLDRAGEAERIAREVLGGPAYTQQRVGRAVLALAHSRLGDALRAQGRHAEAIAATQRALADYEATQGPSGQGTITALSSLGYLYSLSGDDARALVVQRDVYRRALARWGARHQYTLVEQLNLGSQEQEAGDLPAALADLRAAEDGLVAVSGERSPTVQAARVARADVLSQLGRQAEALALIEHVDPAAYQASTADPGRASVLGALHAQILLRMGRRAEGTARMQQALREMSAAGVAEEEIARYRKDLPENAVAAQ</sequence>
<dbReference type="InterPro" id="IPR000719">
    <property type="entry name" value="Prot_kinase_dom"/>
</dbReference>
<evidence type="ECO:0000259" key="8">
    <source>
        <dbReference type="PROSITE" id="PS50011"/>
    </source>
</evidence>
<feature type="domain" description="Protein kinase" evidence="8">
    <location>
        <begin position="137"/>
        <end position="474"/>
    </location>
</feature>
<dbReference type="SUPFAM" id="SSF46894">
    <property type="entry name" value="C-terminal effector domain of the bipartite response regulators"/>
    <property type="match status" value="1"/>
</dbReference>
<dbReference type="SUPFAM" id="SSF48452">
    <property type="entry name" value="TPR-like"/>
    <property type="match status" value="2"/>
</dbReference>
<dbReference type="InterPro" id="IPR036388">
    <property type="entry name" value="WH-like_DNA-bd_sf"/>
</dbReference>
<dbReference type="Pfam" id="PF13424">
    <property type="entry name" value="TPR_12"/>
    <property type="match status" value="1"/>
</dbReference>
<dbReference type="GO" id="GO:0000160">
    <property type="term" value="P:phosphorelay signal transduction system"/>
    <property type="evidence" value="ECO:0007669"/>
    <property type="project" value="InterPro"/>
</dbReference>
<dbReference type="PANTHER" id="PTHR43289:SF6">
    <property type="entry name" value="SERINE_THREONINE-PROTEIN KINASE NEKL-3"/>
    <property type="match status" value="1"/>
</dbReference>
<dbReference type="SMART" id="SM00862">
    <property type="entry name" value="Trans_reg_C"/>
    <property type="match status" value="1"/>
</dbReference>
<dbReference type="RefSeq" id="WP_136258972.1">
    <property type="nucleotide sequence ID" value="NZ_MWIO01000032.1"/>
</dbReference>
<dbReference type="InterPro" id="IPR019734">
    <property type="entry name" value="TPR_rpt"/>
</dbReference>
<keyword evidence="7" id="KW-0175">Coiled coil</keyword>
<dbReference type="Proteomes" id="UP000306317">
    <property type="component" value="Unassembled WGS sequence"/>
</dbReference>
<dbReference type="Gene3D" id="1.25.40.10">
    <property type="entry name" value="Tetratricopeptide repeat domain"/>
    <property type="match status" value="2"/>
</dbReference>
<organism evidence="10 11">
    <name type="scientific">Rhodanobacter lindaniclasticus</name>
    <dbReference type="NCBI Taxonomy" id="75310"/>
    <lineage>
        <taxon>Bacteria</taxon>
        <taxon>Pseudomonadati</taxon>
        <taxon>Pseudomonadota</taxon>
        <taxon>Gammaproteobacteria</taxon>
        <taxon>Lysobacterales</taxon>
        <taxon>Rhodanobacteraceae</taxon>
        <taxon>Rhodanobacter</taxon>
    </lineage>
</organism>
<keyword evidence="1" id="KW-0808">Transferase</keyword>
<dbReference type="Gene3D" id="1.10.510.10">
    <property type="entry name" value="Transferase(Phosphotransferase) domain 1"/>
    <property type="match status" value="1"/>
</dbReference>
<dbReference type="OrthoDB" id="1971692at2"/>
<name>A0A4S3KF83_9GAMM</name>
<dbReference type="CDD" id="cd00383">
    <property type="entry name" value="trans_reg_C"/>
    <property type="match status" value="1"/>
</dbReference>
<keyword evidence="10" id="KW-0723">Serine/threonine-protein kinase</keyword>
<dbReference type="InterPro" id="IPR001867">
    <property type="entry name" value="OmpR/PhoB-type_DNA-bd"/>
</dbReference>
<keyword evidence="5 6" id="KW-0238">DNA-binding</keyword>
<comment type="caution">
    <text evidence="10">The sequence shown here is derived from an EMBL/GenBank/DDBJ whole genome shotgun (WGS) entry which is preliminary data.</text>
</comment>
<dbReference type="InterPro" id="IPR008271">
    <property type="entry name" value="Ser/Thr_kinase_AS"/>
</dbReference>
<evidence type="ECO:0000256" key="1">
    <source>
        <dbReference type="ARBA" id="ARBA00022679"/>
    </source>
</evidence>
<dbReference type="PANTHER" id="PTHR43289">
    <property type="entry name" value="MITOGEN-ACTIVATED PROTEIN KINASE KINASE KINASE 20-RELATED"/>
    <property type="match status" value="1"/>
</dbReference>
<dbReference type="PROSITE" id="PS00108">
    <property type="entry name" value="PROTEIN_KINASE_ST"/>
    <property type="match status" value="1"/>
</dbReference>
<keyword evidence="4" id="KW-0067">ATP-binding</keyword>
<feature type="coiled-coil region" evidence="7">
    <location>
        <begin position="401"/>
        <end position="428"/>
    </location>
</feature>
<dbReference type="Gene3D" id="1.10.10.10">
    <property type="entry name" value="Winged helix-like DNA-binding domain superfamily/Winged helix DNA-binding domain"/>
    <property type="match status" value="1"/>
</dbReference>
<evidence type="ECO:0000256" key="5">
    <source>
        <dbReference type="ARBA" id="ARBA00023125"/>
    </source>
</evidence>
<dbReference type="EMBL" id="MWIO01000032">
    <property type="protein sequence ID" value="THD06594.1"/>
    <property type="molecule type" value="Genomic_DNA"/>
</dbReference>
<dbReference type="GO" id="GO:0005524">
    <property type="term" value="F:ATP binding"/>
    <property type="evidence" value="ECO:0007669"/>
    <property type="project" value="UniProtKB-KW"/>
</dbReference>
<dbReference type="GO" id="GO:0003677">
    <property type="term" value="F:DNA binding"/>
    <property type="evidence" value="ECO:0007669"/>
    <property type="project" value="UniProtKB-UniRule"/>
</dbReference>
<evidence type="ECO:0000256" key="4">
    <source>
        <dbReference type="ARBA" id="ARBA00022840"/>
    </source>
</evidence>
<evidence type="ECO:0000256" key="6">
    <source>
        <dbReference type="PROSITE-ProRule" id="PRU01091"/>
    </source>
</evidence>
<dbReference type="InterPro" id="IPR016032">
    <property type="entry name" value="Sig_transdc_resp-reg_C-effctor"/>
</dbReference>
<accession>A0A4S3KF83</accession>
<feature type="DNA-binding region" description="OmpR/PhoB-type" evidence="6">
    <location>
        <begin position="10"/>
        <end position="108"/>
    </location>
</feature>
<evidence type="ECO:0000256" key="7">
    <source>
        <dbReference type="SAM" id="Coils"/>
    </source>
</evidence>
<keyword evidence="3 10" id="KW-0418">Kinase</keyword>
<evidence type="ECO:0000313" key="10">
    <source>
        <dbReference type="EMBL" id="THD06594.1"/>
    </source>
</evidence>
<dbReference type="SMART" id="SM00028">
    <property type="entry name" value="TPR"/>
    <property type="match status" value="3"/>
</dbReference>
<protein>
    <submittedName>
        <fullName evidence="10">Serine/threonine protein kinase</fullName>
    </submittedName>
</protein>
<dbReference type="InterPro" id="IPR011990">
    <property type="entry name" value="TPR-like_helical_dom_sf"/>
</dbReference>
<gene>
    <name evidence="10" type="ORF">B1991_12230</name>
</gene>
<evidence type="ECO:0000313" key="11">
    <source>
        <dbReference type="Proteomes" id="UP000306317"/>
    </source>
</evidence>
<dbReference type="Pfam" id="PF00069">
    <property type="entry name" value="Pkinase"/>
    <property type="match status" value="1"/>
</dbReference>